<dbReference type="AlphaFoldDB" id="A0A2H0W941"/>
<sequence length="275" mass="31876">MPNFEKVRENIQKQGFLKVLLNLFESKLKRDWRGFPLLYKAFILFFYTVFPKFMWKKYPTLVLKALELANSVICQNKKLLDLILITQDNPGFIKPLLSFREMGNLYIYAKKAENLPGDLAEVGVYRGGSAKIISEAKGKKNFHLFDTFAGLPKPDSSQDDLLVKGEMKNTSLKEVKANLKEYSNLYFYKGMFPKTAGPISKRKFSFVHLDVDLYKSTKDCLNFFYRRMNVGGVILSHDYNSINAPGVKKAFDEFFKKRKEPIIELWDSQCLIIKQ</sequence>
<protein>
    <recommendedName>
        <fullName evidence="4">Macrocin-O-methyltransferase</fullName>
    </recommendedName>
</protein>
<keyword evidence="1" id="KW-0472">Membrane</keyword>
<keyword evidence="1" id="KW-0812">Transmembrane</keyword>
<feature type="transmembrane region" description="Helical" evidence="1">
    <location>
        <begin position="37"/>
        <end position="55"/>
    </location>
</feature>
<evidence type="ECO:0000256" key="1">
    <source>
        <dbReference type="SAM" id="Phobius"/>
    </source>
</evidence>
<dbReference type="PANTHER" id="PTHR40036:SF1">
    <property type="entry name" value="MACROCIN O-METHYLTRANSFERASE"/>
    <property type="match status" value="1"/>
</dbReference>
<dbReference type="Gene3D" id="3.40.50.150">
    <property type="entry name" value="Vaccinia Virus protein VP39"/>
    <property type="match status" value="1"/>
</dbReference>
<keyword evidence="1" id="KW-1133">Transmembrane helix</keyword>
<reference evidence="3" key="1">
    <citation type="submission" date="2017-09" db="EMBL/GenBank/DDBJ databases">
        <title>Depth-based differentiation of microbial function through sediment-hosted aquifers and enrichment of novel symbionts in the deep terrestrial subsurface.</title>
        <authorList>
            <person name="Probst A.J."/>
            <person name="Ladd B."/>
            <person name="Jarett J.K."/>
            <person name="Geller-Mcgrath D.E."/>
            <person name="Sieber C.M.K."/>
            <person name="Emerson J.B."/>
            <person name="Anantharaman K."/>
            <person name="Thomas B.C."/>
            <person name="Malmstrom R."/>
            <person name="Stieglmeier M."/>
            <person name="Klingl A."/>
            <person name="Woyke T."/>
            <person name="Ryan C.M."/>
            <person name="Banfield J.F."/>
        </authorList>
    </citation>
    <scope>NUCLEOTIDE SEQUENCE [LARGE SCALE GENOMIC DNA]</scope>
</reference>
<evidence type="ECO:0000313" key="2">
    <source>
        <dbReference type="EMBL" id="PIS09194.1"/>
    </source>
</evidence>
<gene>
    <name evidence="2" type="ORF">COT75_02955</name>
</gene>
<dbReference type="SUPFAM" id="SSF53335">
    <property type="entry name" value="S-adenosyl-L-methionine-dependent methyltransferases"/>
    <property type="match status" value="1"/>
</dbReference>
<dbReference type="Pfam" id="PF05711">
    <property type="entry name" value="TylF"/>
    <property type="match status" value="1"/>
</dbReference>
<proteinExistence type="predicted"/>
<evidence type="ECO:0008006" key="4">
    <source>
        <dbReference type="Google" id="ProtNLM"/>
    </source>
</evidence>
<dbReference type="PANTHER" id="PTHR40036">
    <property type="entry name" value="MACROCIN O-METHYLTRANSFERASE"/>
    <property type="match status" value="1"/>
</dbReference>
<dbReference type="InterPro" id="IPR029063">
    <property type="entry name" value="SAM-dependent_MTases_sf"/>
</dbReference>
<evidence type="ECO:0000313" key="3">
    <source>
        <dbReference type="Proteomes" id="UP000230093"/>
    </source>
</evidence>
<comment type="caution">
    <text evidence="2">The sequence shown here is derived from an EMBL/GenBank/DDBJ whole genome shotgun (WGS) entry which is preliminary data.</text>
</comment>
<name>A0A2H0W941_9BACT</name>
<dbReference type="InterPro" id="IPR008884">
    <property type="entry name" value="TylF_MeTrfase"/>
</dbReference>
<dbReference type="EMBL" id="PEZT01000016">
    <property type="protein sequence ID" value="PIS09194.1"/>
    <property type="molecule type" value="Genomic_DNA"/>
</dbReference>
<accession>A0A2H0W941</accession>
<dbReference type="Proteomes" id="UP000230093">
    <property type="component" value="Unassembled WGS sequence"/>
</dbReference>
<organism evidence="2 3">
    <name type="scientific">Candidatus Beckwithbacteria bacterium CG10_big_fil_rev_8_21_14_0_10_34_10</name>
    <dbReference type="NCBI Taxonomy" id="1974495"/>
    <lineage>
        <taxon>Bacteria</taxon>
        <taxon>Candidatus Beckwithiibacteriota</taxon>
    </lineage>
</organism>